<proteinExistence type="predicted"/>
<evidence type="ECO:0000313" key="2">
    <source>
        <dbReference type="EMBL" id="NME89545.1"/>
    </source>
</evidence>
<dbReference type="RefSeq" id="WP_168969826.1">
    <property type="nucleotide sequence ID" value="NZ_JABAFZ010000006.1"/>
</dbReference>
<comment type="caution">
    <text evidence="2">The sequence shown here is derived from an EMBL/GenBank/DDBJ whole genome shotgun (WGS) entry which is preliminary data.</text>
</comment>
<evidence type="ECO:0000313" key="3">
    <source>
        <dbReference type="Proteomes" id="UP000544551"/>
    </source>
</evidence>
<sequence>MSALVKNLRSTAVDAVAKQVAATPHVQHYKGSYLIVATGVAAGLGGIVPYLAGAPWWVAVIVTTVATFCTMLANRLTKDGFTPSMVDRIGEVVPDIDVEPVPKDYEGKHRAPTRFSLYE</sequence>
<dbReference type="EMBL" id="JABAFZ010000006">
    <property type="protein sequence ID" value="NME89545.1"/>
    <property type="molecule type" value="Genomic_DNA"/>
</dbReference>
<gene>
    <name evidence="2" type="ORF">HF853_07675</name>
</gene>
<keyword evidence="1" id="KW-0472">Membrane</keyword>
<feature type="transmembrane region" description="Helical" evidence="1">
    <location>
        <begin position="33"/>
        <end position="51"/>
    </location>
</feature>
<evidence type="ECO:0000256" key="1">
    <source>
        <dbReference type="SAM" id="Phobius"/>
    </source>
</evidence>
<organism evidence="2 3">
    <name type="scientific">Corynebacterium stationis</name>
    <dbReference type="NCBI Taxonomy" id="1705"/>
    <lineage>
        <taxon>Bacteria</taxon>
        <taxon>Bacillati</taxon>
        <taxon>Actinomycetota</taxon>
        <taxon>Actinomycetes</taxon>
        <taxon>Mycobacteriales</taxon>
        <taxon>Corynebacteriaceae</taxon>
        <taxon>Corynebacterium</taxon>
    </lineage>
</organism>
<dbReference type="Proteomes" id="UP000544551">
    <property type="component" value="Unassembled WGS sequence"/>
</dbReference>
<dbReference type="AlphaFoldDB" id="A0AB36CKW0"/>
<feature type="transmembrane region" description="Helical" evidence="1">
    <location>
        <begin position="57"/>
        <end position="76"/>
    </location>
</feature>
<name>A0AB36CKW0_9CORY</name>
<reference evidence="2 3" key="1">
    <citation type="submission" date="2020-04" db="EMBL/GenBank/DDBJ databases">
        <authorList>
            <person name="Hitch T.C.A."/>
            <person name="Wylensek D."/>
            <person name="Clavel T."/>
        </authorList>
    </citation>
    <scope>NUCLEOTIDE SEQUENCE [LARGE SCALE GENOMIC DNA]</scope>
    <source>
        <strain evidence="2 3">BL-383-APC-3D</strain>
    </source>
</reference>
<accession>A0AB36CKW0</accession>
<protein>
    <submittedName>
        <fullName evidence="2">Uncharacterized protein</fullName>
    </submittedName>
</protein>
<keyword evidence="1" id="KW-0812">Transmembrane</keyword>
<keyword evidence="1" id="KW-1133">Transmembrane helix</keyword>